<accession>A0A9N9LUW8</accession>
<keyword evidence="2" id="KW-0732">Signal</keyword>
<name>A0A9N9LUW8_9HELO</name>
<keyword evidence="4" id="KW-1185">Reference proteome</keyword>
<gene>
    <name evidence="3" type="ORF">HYALB_00012764</name>
</gene>
<dbReference type="Gene3D" id="2.170.15.10">
    <property type="entry name" value="Proaerolysin, chain A, domain 3"/>
    <property type="match status" value="1"/>
</dbReference>
<proteinExistence type="predicted"/>
<evidence type="ECO:0000313" key="4">
    <source>
        <dbReference type="Proteomes" id="UP000701801"/>
    </source>
</evidence>
<evidence type="ECO:0000313" key="3">
    <source>
        <dbReference type="EMBL" id="CAG8979555.1"/>
    </source>
</evidence>
<dbReference type="OrthoDB" id="3758675at2759"/>
<dbReference type="EMBL" id="CAJVRM010000319">
    <property type="protein sequence ID" value="CAG8979555.1"/>
    <property type="molecule type" value="Genomic_DNA"/>
</dbReference>
<evidence type="ECO:0000256" key="1">
    <source>
        <dbReference type="SAM" id="MobiDB-lite"/>
    </source>
</evidence>
<feature type="region of interest" description="Disordered" evidence="1">
    <location>
        <begin position="376"/>
        <end position="396"/>
    </location>
</feature>
<feature type="region of interest" description="Disordered" evidence="1">
    <location>
        <begin position="423"/>
        <end position="454"/>
    </location>
</feature>
<protein>
    <recommendedName>
        <fullName evidence="5">Jacalin-type lectin domain-containing protein</fullName>
    </recommendedName>
</protein>
<dbReference type="InterPro" id="IPR036404">
    <property type="entry name" value="Jacalin-like_lectin_dom_sf"/>
</dbReference>
<comment type="caution">
    <text evidence="3">The sequence shown here is derived from an EMBL/GenBank/DDBJ whole genome shotgun (WGS) entry which is preliminary data.</text>
</comment>
<dbReference type="Gene3D" id="2.100.10.30">
    <property type="entry name" value="Jacalin-like lectin domain"/>
    <property type="match status" value="1"/>
</dbReference>
<dbReference type="Proteomes" id="UP000701801">
    <property type="component" value="Unassembled WGS sequence"/>
</dbReference>
<feature type="compositionally biased region" description="Basic residues" evidence="1">
    <location>
        <begin position="444"/>
        <end position="454"/>
    </location>
</feature>
<feature type="chain" id="PRO_5040485751" description="Jacalin-type lectin domain-containing protein" evidence="2">
    <location>
        <begin position="25"/>
        <end position="454"/>
    </location>
</feature>
<evidence type="ECO:0000256" key="2">
    <source>
        <dbReference type="SAM" id="SignalP"/>
    </source>
</evidence>
<sequence>MIFSPKTLFRGTAALASLIGLAAGDGIKHGPCYEGPFGDTSSAGASGGDFICDTKWVTGYTVTGIEVWASKGQINGIQFAYGDGSKSPVRGKNVEAGNRHAAITWQDGDTITKLNIWSNKDKDAVGRIQLEVSNGQKLDVSAKHTDGYDGQPVLTHSGLLLGARGGAKEKMNWIEFLFMASNVGKAEMSEIEFKEDLDDWNAKKKGIDPDFILNEVYIVNTNVKGNSTGGVEKGFYFRNSRLKTVTKDLTQSKRNSFGGTVTLTVGGEIKVPLFTSATTSVGGTGTYTHETMNSASQTETYTQTLFWEETGTIVPGRAVHCIATAATGVYRSEYNSTVTIKMADGNTFNITQPGTYTSVGWSLATSNCRDIAASEAPKTAFEAGQQPDAPEDTTSEMPNVKAHEYAHGTNVYQWYRIPGGGGRPNLFAAERSPPGSLPRPSARGVRRSYRRGNA</sequence>
<organism evidence="3 4">
    <name type="scientific">Hymenoscyphus albidus</name>
    <dbReference type="NCBI Taxonomy" id="595503"/>
    <lineage>
        <taxon>Eukaryota</taxon>
        <taxon>Fungi</taxon>
        <taxon>Dikarya</taxon>
        <taxon>Ascomycota</taxon>
        <taxon>Pezizomycotina</taxon>
        <taxon>Leotiomycetes</taxon>
        <taxon>Helotiales</taxon>
        <taxon>Helotiaceae</taxon>
        <taxon>Hymenoscyphus</taxon>
    </lineage>
</organism>
<feature type="signal peptide" evidence="2">
    <location>
        <begin position="1"/>
        <end position="24"/>
    </location>
</feature>
<evidence type="ECO:0008006" key="5">
    <source>
        <dbReference type="Google" id="ProtNLM"/>
    </source>
</evidence>
<dbReference type="SUPFAM" id="SSF51101">
    <property type="entry name" value="Mannose-binding lectins"/>
    <property type="match status" value="1"/>
</dbReference>
<dbReference type="AlphaFoldDB" id="A0A9N9LUW8"/>
<reference evidence="3" key="1">
    <citation type="submission" date="2021-07" db="EMBL/GenBank/DDBJ databases">
        <authorList>
            <person name="Durling M."/>
        </authorList>
    </citation>
    <scope>NUCLEOTIDE SEQUENCE</scope>
</reference>